<keyword evidence="3" id="KW-1133">Transmembrane helix</keyword>
<dbReference type="InterPro" id="IPR000535">
    <property type="entry name" value="MSP_dom"/>
</dbReference>
<proteinExistence type="inferred from homology"/>
<dbReference type="FunFam" id="2.60.40.10:FF:000813">
    <property type="entry name" value="Vesicle-associated protein 1-1"/>
    <property type="match status" value="1"/>
</dbReference>
<evidence type="ECO:0000256" key="2">
    <source>
        <dbReference type="SAM" id="Coils"/>
    </source>
</evidence>
<dbReference type="KEGG" id="atr:18429214"/>
<sequence length="230" mass="25999">MSSQQLISVYPEDLIFPFVVDKISYCNLKVVNNTEHHVAFKVKTTSPKKYFVRPNFGIILPWDSLIITVTMQAQKESPPDLQSKDKFLLQSTIVPSNIDIDEMPADTFNKDAEKNIEECKLRVFYTHPSGHQDGLCSPLSRNLKQHSDYNSVNSELSNDSIDAALSRLKEERDTALQQNRQLLQELEMLKRQGRRRKDSGFSVVFAAFVGALGILAGYVLNLAFTSPSTE</sequence>
<dbReference type="PROSITE" id="PS50202">
    <property type="entry name" value="MSP"/>
    <property type="match status" value="1"/>
</dbReference>
<accession>W1NU41</accession>
<dbReference type="Gramene" id="ERN01137">
    <property type="protein sequence ID" value="ERN01137"/>
    <property type="gene ID" value="AMTR_s00002p00209140"/>
</dbReference>
<dbReference type="GO" id="GO:0043495">
    <property type="term" value="F:protein-membrane adaptor activity"/>
    <property type="evidence" value="ECO:0000318"/>
    <property type="project" value="GO_Central"/>
</dbReference>
<dbReference type="GO" id="GO:0061817">
    <property type="term" value="P:endoplasmic reticulum-plasma membrane tethering"/>
    <property type="evidence" value="ECO:0000318"/>
    <property type="project" value="GO_Central"/>
</dbReference>
<keyword evidence="2" id="KW-0175">Coiled coil</keyword>
<organism evidence="5 6">
    <name type="scientific">Amborella trichopoda</name>
    <dbReference type="NCBI Taxonomy" id="13333"/>
    <lineage>
        <taxon>Eukaryota</taxon>
        <taxon>Viridiplantae</taxon>
        <taxon>Streptophyta</taxon>
        <taxon>Embryophyta</taxon>
        <taxon>Tracheophyta</taxon>
        <taxon>Spermatophyta</taxon>
        <taxon>Magnoliopsida</taxon>
        <taxon>Amborellales</taxon>
        <taxon>Amborellaceae</taxon>
        <taxon>Amborella</taxon>
    </lineage>
</organism>
<protein>
    <recommendedName>
        <fullName evidence="4">MSP domain-containing protein</fullName>
    </recommendedName>
</protein>
<keyword evidence="3" id="KW-0472">Membrane</keyword>
<gene>
    <name evidence="5" type="ORF">AMTR_s00002p00209140</name>
</gene>
<evidence type="ECO:0000259" key="4">
    <source>
        <dbReference type="PROSITE" id="PS50202"/>
    </source>
</evidence>
<dbReference type="Proteomes" id="UP000017836">
    <property type="component" value="Unassembled WGS sequence"/>
</dbReference>
<dbReference type="EMBL" id="KI394767">
    <property type="protein sequence ID" value="ERN01137.1"/>
    <property type="molecule type" value="Genomic_DNA"/>
</dbReference>
<reference evidence="6" key="1">
    <citation type="journal article" date="2013" name="Science">
        <title>The Amborella genome and the evolution of flowering plants.</title>
        <authorList>
            <consortium name="Amborella Genome Project"/>
        </authorList>
    </citation>
    <scope>NUCLEOTIDE SEQUENCE [LARGE SCALE GENOMIC DNA]</scope>
</reference>
<dbReference type="eggNOG" id="KOG0439">
    <property type="taxonomic scope" value="Eukaryota"/>
</dbReference>
<dbReference type="InterPro" id="IPR013783">
    <property type="entry name" value="Ig-like_fold"/>
</dbReference>
<evidence type="ECO:0000313" key="5">
    <source>
        <dbReference type="EMBL" id="ERN01137.1"/>
    </source>
</evidence>
<name>W1NU41_AMBTC</name>
<keyword evidence="6" id="KW-1185">Reference proteome</keyword>
<dbReference type="InterPro" id="IPR008962">
    <property type="entry name" value="PapD-like_sf"/>
</dbReference>
<dbReference type="OrthoDB" id="264603at2759"/>
<dbReference type="GO" id="GO:0005886">
    <property type="term" value="C:plasma membrane"/>
    <property type="evidence" value="ECO:0000318"/>
    <property type="project" value="GO_Central"/>
</dbReference>
<dbReference type="PIRSF" id="PIRSF019693">
    <property type="entry name" value="VAMP-associated"/>
    <property type="match status" value="1"/>
</dbReference>
<dbReference type="AlphaFoldDB" id="W1NU41"/>
<evidence type="ECO:0000256" key="3">
    <source>
        <dbReference type="SAM" id="Phobius"/>
    </source>
</evidence>
<dbReference type="SUPFAM" id="SSF49354">
    <property type="entry name" value="PapD-like"/>
    <property type="match status" value="1"/>
</dbReference>
<dbReference type="STRING" id="13333.W1NU41"/>
<dbReference type="Gene3D" id="2.60.40.10">
    <property type="entry name" value="Immunoglobulins"/>
    <property type="match status" value="1"/>
</dbReference>
<feature type="domain" description="MSP" evidence="4">
    <location>
        <begin position="6"/>
        <end position="126"/>
    </location>
</feature>
<dbReference type="InterPro" id="IPR016763">
    <property type="entry name" value="VAP"/>
</dbReference>
<dbReference type="OMA" id="AENAKPH"/>
<dbReference type="PANTHER" id="PTHR10809">
    <property type="entry name" value="VESICLE-ASSOCIATED MEMBRANE PROTEIN-ASSOCIATED PROTEIN"/>
    <property type="match status" value="1"/>
</dbReference>
<evidence type="ECO:0000313" key="6">
    <source>
        <dbReference type="Proteomes" id="UP000017836"/>
    </source>
</evidence>
<feature type="coiled-coil region" evidence="2">
    <location>
        <begin position="158"/>
        <end position="192"/>
    </location>
</feature>
<dbReference type="GO" id="GO:0005789">
    <property type="term" value="C:endoplasmic reticulum membrane"/>
    <property type="evidence" value="ECO:0000318"/>
    <property type="project" value="GO_Central"/>
</dbReference>
<feature type="transmembrane region" description="Helical" evidence="3">
    <location>
        <begin position="200"/>
        <end position="220"/>
    </location>
</feature>
<dbReference type="GO" id="GO:0090158">
    <property type="term" value="P:endoplasmic reticulum membrane organization"/>
    <property type="evidence" value="ECO:0000318"/>
    <property type="project" value="GO_Central"/>
</dbReference>
<dbReference type="HOGENOM" id="CLU_036554_1_2_1"/>
<evidence type="ECO:0000256" key="1">
    <source>
        <dbReference type="ARBA" id="ARBA00008932"/>
    </source>
</evidence>
<keyword evidence="3" id="KW-0812">Transmembrane</keyword>
<comment type="similarity">
    <text evidence="1">Belongs to the VAMP-associated protein (VAP) (TC 9.B.17) family.</text>
</comment>
<dbReference type="Pfam" id="PF00635">
    <property type="entry name" value="Motile_Sperm"/>
    <property type="match status" value="1"/>
</dbReference>
<dbReference type="PANTHER" id="PTHR10809:SF42">
    <property type="entry name" value="VESICLE-ASSOCIATED PROTEIN 2-1"/>
    <property type="match status" value="1"/>
</dbReference>